<sequence length="165" mass="18859">MLIREANIKDLEPIMNIYNQGIEDRIATLESETKDLSYMKNWFDQHKGRYKIIVAEQEGHVLGWSSINQYSGRCAYAGVGDLSIYIARDYRGKGVGSLLLKEIEKVAIENGFYRIVLFTFPYNKIGQALYNKNGFREVGTFKNQGILDGKFVDVMAMEKMIVPTN</sequence>
<gene>
    <name evidence="4" type="ORF">ACFFHF_15790</name>
</gene>
<dbReference type="Pfam" id="PF00583">
    <property type="entry name" value="Acetyltransf_1"/>
    <property type="match status" value="1"/>
</dbReference>
<evidence type="ECO:0000313" key="5">
    <source>
        <dbReference type="Proteomes" id="UP001589738"/>
    </source>
</evidence>
<dbReference type="PANTHER" id="PTHR43072:SF23">
    <property type="entry name" value="UPF0039 PROTEIN C11D3.02C"/>
    <property type="match status" value="1"/>
</dbReference>
<evidence type="ECO:0000313" key="4">
    <source>
        <dbReference type="EMBL" id="MFC0476667.1"/>
    </source>
</evidence>
<dbReference type="PANTHER" id="PTHR43072">
    <property type="entry name" value="N-ACETYLTRANSFERASE"/>
    <property type="match status" value="1"/>
</dbReference>
<protein>
    <submittedName>
        <fullName evidence="4">Arsinothricin resistance N-acetyltransferase ArsN1 family A</fullName>
    </submittedName>
</protein>
<dbReference type="CDD" id="cd04301">
    <property type="entry name" value="NAT_SF"/>
    <property type="match status" value="1"/>
</dbReference>
<evidence type="ECO:0000259" key="3">
    <source>
        <dbReference type="PROSITE" id="PS51186"/>
    </source>
</evidence>
<dbReference type="RefSeq" id="WP_340906713.1">
    <property type="nucleotide sequence ID" value="NZ_JBHLUU010000109.1"/>
</dbReference>
<dbReference type="SUPFAM" id="SSF55729">
    <property type="entry name" value="Acyl-CoA N-acyltransferases (Nat)"/>
    <property type="match status" value="1"/>
</dbReference>
<evidence type="ECO:0000256" key="2">
    <source>
        <dbReference type="ARBA" id="ARBA00023315"/>
    </source>
</evidence>
<feature type="domain" description="N-acetyltransferase" evidence="3">
    <location>
        <begin position="1"/>
        <end position="153"/>
    </location>
</feature>
<dbReference type="InterPro" id="IPR000182">
    <property type="entry name" value="GNAT_dom"/>
</dbReference>
<proteinExistence type="predicted"/>
<dbReference type="InterPro" id="IPR016181">
    <property type="entry name" value="Acyl_CoA_acyltransferase"/>
</dbReference>
<name>A0ABV6KTK7_9BACI</name>
<dbReference type="NCBIfam" id="NF040503">
    <property type="entry name" value="resist_ArsN1a"/>
    <property type="match status" value="1"/>
</dbReference>
<dbReference type="PROSITE" id="PS51186">
    <property type="entry name" value="GNAT"/>
    <property type="match status" value="1"/>
</dbReference>
<reference evidence="4 5" key="1">
    <citation type="submission" date="2024-09" db="EMBL/GenBank/DDBJ databases">
        <authorList>
            <person name="Sun Q."/>
            <person name="Mori K."/>
        </authorList>
    </citation>
    <scope>NUCLEOTIDE SEQUENCE [LARGE SCALE GENOMIC DNA]</scope>
    <source>
        <strain evidence="4 5">CGMCC 1.9126</strain>
    </source>
</reference>
<organism evidence="4 5">
    <name type="scientific">Robertmurraya beringensis</name>
    <dbReference type="NCBI Taxonomy" id="641660"/>
    <lineage>
        <taxon>Bacteria</taxon>
        <taxon>Bacillati</taxon>
        <taxon>Bacillota</taxon>
        <taxon>Bacilli</taxon>
        <taxon>Bacillales</taxon>
        <taxon>Bacillaceae</taxon>
        <taxon>Robertmurraya</taxon>
    </lineage>
</organism>
<evidence type="ECO:0000256" key="1">
    <source>
        <dbReference type="ARBA" id="ARBA00022679"/>
    </source>
</evidence>
<keyword evidence="5" id="KW-1185">Reference proteome</keyword>
<dbReference type="Gene3D" id="3.40.630.30">
    <property type="match status" value="1"/>
</dbReference>
<keyword evidence="2" id="KW-0012">Acyltransferase</keyword>
<accession>A0ABV6KTK7</accession>
<keyword evidence="1" id="KW-0808">Transferase</keyword>
<dbReference type="EMBL" id="JBHLUU010000109">
    <property type="protein sequence ID" value="MFC0476667.1"/>
    <property type="molecule type" value="Genomic_DNA"/>
</dbReference>
<dbReference type="Proteomes" id="UP001589738">
    <property type="component" value="Unassembled WGS sequence"/>
</dbReference>
<comment type="caution">
    <text evidence="4">The sequence shown here is derived from an EMBL/GenBank/DDBJ whole genome shotgun (WGS) entry which is preliminary data.</text>
</comment>